<name>A0ABM8ATL9_9BACT</name>
<keyword evidence="5" id="KW-0067">ATP-binding</keyword>
<evidence type="ECO:0000259" key="8">
    <source>
        <dbReference type="PROSITE" id="PS51278"/>
    </source>
</evidence>
<dbReference type="PIRSF" id="PIRSF001589">
    <property type="entry name" value="Asn_synthetase_glu-h"/>
    <property type="match status" value="1"/>
</dbReference>
<evidence type="ECO:0000256" key="2">
    <source>
        <dbReference type="ARBA" id="ARBA00005752"/>
    </source>
</evidence>
<proteinExistence type="inferred from homology"/>
<comment type="similarity">
    <text evidence="2">Belongs to the asparagine synthetase family.</text>
</comment>
<dbReference type="Gene3D" id="3.60.20.10">
    <property type="entry name" value="Glutamine Phosphoribosylpyrophosphate, subunit 1, domain 1"/>
    <property type="match status" value="1"/>
</dbReference>
<dbReference type="InterPro" id="IPR051786">
    <property type="entry name" value="ASN_synthetase/amidase"/>
</dbReference>
<dbReference type="PROSITE" id="PS51278">
    <property type="entry name" value="GATASE_TYPE_2"/>
    <property type="match status" value="1"/>
</dbReference>
<dbReference type="InterPro" id="IPR017932">
    <property type="entry name" value="GATase_2_dom"/>
</dbReference>
<dbReference type="InterPro" id="IPR001962">
    <property type="entry name" value="Asn_synthase"/>
</dbReference>
<feature type="domain" description="Glutamine amidotransferase type-2" evidence="8">
    <location>
        <begin position="2"/>
        <end position="213"/>
    </location>
</feature>
<dbReference type="Pfam" id="PF13537">
    <property type="entry name" value="GATase_7"/>
    <property type="match status" value="1"/>
</dbReference>
<dbReference type="InterPro" id="IPR033738">
    <property type="entry name" value="AsnB_N"/>
</dbReference>
<reference evidence="9" key="1">
    <citation type="submission" date="2022-08" db="EMBL/GenBank/DDBJ databases">
        <title>Genome Sequence of the sulphate-reducing bacterium, Pseudodesulfovibrio portus JCM14722.</title>
        <authorList>
            <person name="Kondo R."/>
            <person name="Kataoka T."/>
        </authorList>
    </citation>
    <scope>NUCLEOTIDE SEQUENCE</scope>
    <source>
        <strain evidence="9">JCM 14722</strain>
    </source>
</reference>
<comment type="pathway">
    <text evidence="1">Amino-acid biosynthesis; L-asparagine biosynthesis; L-asparagine from L-aspartate (L-Gln route): step 1/1.</text>
</comment>
<comment type="catalytic activity">
    <reaction evidence="7">
        <text>L-aspartate + L-glutamine + ATP + H2O = L-asparagine + L-glutamate + AMP + diphosphate + H(+)</text>
        <dbReference type="Rhea" id="RHEA:12228"/>
        <dbReference type="ChEBI" id="CHEBI:15377"/>
        <dbReference type="ChEBI" id="CHEBI:15378"/>
        <dbReference type="ChEBI" id="CHEBI:29985"/>
        <dbReference type="ChEBI" id="CHEBI:29991"/>
        <dbReference type="ChEBI" id="CHEBI:30616"/>
        <dbReference type="ChEBI" id="CHEBI:33019"/>
        <dbReference type="ChEBI" id="CHEBI:58048"/>
        <dbReference type="ChEBI" id="CHEBI:58359"/>
        <dbReference type="ChEBI" id="CHEBI:456215"/>
        <dbReference type="EC" id="6.3.5.4"/>
    </reaction>
</comment>
<dbReference type="CDD" id="cd01991">
    <property type="entry name" value="Asn_synthase_B_C"/>
    <property type="match status" value="1"/>
</dbReference>
<dbReference type="PANTHER" id="PTHR43284">
    <property type="entry name" value="ASPARAGINE SYNTHETASE (GLUTAMINE-HYDROLYZING)"/>
    <property type="match status" value="1"/>
</dbReference>
<evidence type="ECO:0000256" key="5">
    <source>
        <dbReference type="ARBA" id="ARBA00022840"/>
    </source>
</evidence>
<protein>
    <recommendedName>
        <fullName evidence="3">asparagine synthase (glutamine-hydrolyzing)</fullName>
        <ecNumber evidence="3">6.3.5.4</ecNumber>
    </recommendedName>
</protein>
<dbReference type="Proteomes" id="UP001061361">
    <property type="component" value="Chromosome"/>
</dbReference>
<evidence type="ECO:0000256" key="1">
    <source>
        <dbReference type="ARBA" id="ARBA00005187"/>
    </source>
</evidence>
<dbReference type="RefSeq" id="WP_264981607.1">
    <property type="nucleotide sequence ID" value="NZ_AP026708.1"/>
</dbReference>
<evidence type="ECO:0000256" key="7">
    <source>
        <dbReference type="ARBA" id="ARBA00048741"/>
    </source>
</evidence>
<accession>A0ABM8ATL9</accession>
<keyword evidence="6" id="KW-0315">Glutamine amidotransferase</keyword>
<evidence type="ECO:0000313" key="10">
    <source>
        <dbReference type="Proteomes" id="UP001061361"/>
    </source>
</evidence>
<sequence>MCGIAGILRHGGPPPGEREIAAMTAALDHRGPDGSATRVRDRVALGHTRLSIIDLSDAASQPMVSEDGNLALTFNGEICNYRELRRELEQAGCRFRTTSDTEVILHAYARWGEDCVGRFNGMFAFCIADHGARRLFLARDHAGIKPLYYRVEGDYFAFASTLGALRKVEGPPPRGSLQSIDYFLRYQYIPAPDTIYHSVHKLPPAHTLTVEFDGAVQPPERYWRLGFNGDGTTTQADVDRVLAASVDRWMTADVPVGIFLSGGIDSTCVASLASRMSDIPMKAFSIGFSEAGYSELEHAEKAARTLGLEFFGEVIKGTTLEVLPELVEHYGEPFGDASAIPTWHVSRLARAHVKTVLSGDGGDEAFGGYDRFFAWVNGGRWSRARRRELAMDFRAGRLKSMRAVLDGLGFGPEAWTRFVCYTFYPQRMRLWRPEHRHLPDTPSSLFDAAYGHARKASGMGYCQSMDFETYLPGAVLAKVDTASMYHGLEVRPAMLDRELLEVAAKLPEELKYTGGTVGKVALQRVLENDFSPEFIRRRKQGFGIPRADWTSPGQLGWEMLTDLLLTGSSPLFDWLERSEVERHVRMHEQGLDNSQHVWLLLVLALWAEKNSDIVFQ</sequence>
<dbReference type="NCBIfam" id="TIGR01536">
    <property type="entry name" value="asn_synth_AEB"/>
    <property type="match status" value="1"/>
</dbReference>
<evidence type="ECO:0000256" key="3">
    <source>
        <dbReference type="ARBA" id="ARBA00012737"/>
    </source>
</evidence>
<organism evidence="9 10">
    <name type="scientific">Pseudodesulfovibrio portus</name>
    <dbReference type="NCBI Taxonomy" id="231439"/>
    <lineage>
        <taxon>Bacteria</taxon>
        <taxon>Pseudomonadati</taxon>
        <taxon>Thermodesulfobacteriota</taxon>
        <taxon>Desulfovibrionia</taxon>
        <taxon>Desulfovibrionales</taxon>
        <taxon>Desulfovibrionaceae</taxon>
    </lineage>
</organism>
<gene>
    <name evidence="9" type="ORF">JCM14722_22550</name>
</gene>
<dbReference type="SUPFAM" id="SSF52402">
    <property type="entry name" value="Adenine nucleotide alpha hydrolases-like"/>
    <property type="match status" value="1"/>
</dbReference>
<keyword evidence="4" id="KW-0547">Nucleotide-binding</keyword>
<evidence type="ECO:0000256" key="6">
    <source>
        <dbReference type="ARBA" id="ARBA00022962"/>
    </source>
</evidence>
<dbReference type="SUPFAM" id="SSF56235">
    <property type="entry name" value="N-terminal nucleophile aminohydrolases (Ntn hydrolases)"/>
    <property type="match status" value="1"/>
</dbReference>
<dbReference type="EMBL" id="AP026708">
    <property type="protein sequence ID" value="BDQ34713.1"/>
    <property type="molecule type" value="Genomic_DNA"/>
</dbReference>
<dbReference type="InterPro" id="IPR029055">
    <property type="entry name" value="Ntn_hydrolases_N"/>
</dbReference>
<evidence type="ECO:0000256" key="4">
    <source>
        <dbReference type="ARBA" id="ARBA00022741"/>
    </source>
</evidence>
<keyword evidence="10" id="KW-1185">Reference proteome</keyword>
<dbReference type="CDD" id="cd00712">
    <property type="entry name" value="AsnB"/>
    <property type="match status" value="1"/>
</dbReference>
<dbReference type="InterPro" id="IPR006426">
    <property type="entry name" value="Asn_synth_AEB"/>
</dbReference>
<dbReference type="InterPro" id="IPR014729">
    <property type="entry name" value="Rossmann-like_a/b/a_fold"/>
</dbReference>
<evidence type="ECO:0000313" key="9">
    <source>
        <dbReference type="EMBL" id="BDQ34713.1"/>
    </source>
</evidence>
<dbReference type="Pfam" id="PF00733">
    <property type="entry name" value="Asn_synthase"/>
    <property type="match status" value="1"/>
</dbReference>
<dbReference type="PANTHER" id="PTHR43284:SF1">
    <property type="entry name" value="ASPARAGINE SYNTHETASE"/>
    <property type="match status" value="1"/>
</dbReference>
<dbReference type="EC" id="6.3.5.4" evidence="3"/>
<dbReference type="Gene3D" id="3.40.50.620">
    <property type="entry name" value="HUPs"/>
    <property type="match status" value="1"/>
</dbReference>